<feature type="transmembrane region" description="Helical" evidence="13">
    <location>
        <begin position="186"/>
        <end position="211"/>
    </location>
</feature>
<evidence type="ECO:0000256" key="12">
    <source>
        <dbReference type="RuleBase" id="RU000688"/>
    </source>
</evidence>
<evidence type="ECO:0000256" key="2">
    <source>
        <dbReference type="ARBA" id="ARBA00022475"/>
    </source>
</evidence>
<dbReference type="AlphaFoldDB" id="A0AAD8D2P2"/>
<feature type="transmembrane region" description="Helical" evidence="13">
    <location>
        <begin position="232"/>
        <end position="257"/>
    </location>
</feature>
<feature type="domain" description="G-protein coupled receptors family 1 profile" evidence="14">
    <location>
        <begin position="36"/>
        <end position="293"/>
    </location>
</feature>
<keyword evidence="7" id="KW-1064">Adaptive immunity</keyword>
<evidence type="ECO:0000256" key="13">
    <source>
        <dbReference type="SAM" id="Phobius"/>
    </source>
</evidence>
<dbReference type="EMBL" id="JAGXEW010000016">
    <property type="protein sequence ID" value="KAK1162494.1"/>
    <property type="molecule type" value="Genomic_DNA"/>
</dbReference>
<keyword evidence="10 12" id="KW-0675">Receptor</keyword>
<dbReference type="Proteomes" id="UP001230051">
    <property type="component" value="Unassembled WGS sequence"/>
</dbReference>
<organism evidence="15 16">
    <name type="scientific">Acipenser oxyrinchus oxyrinchus</name>
    <dbReference type="NCBI Taxonomy" id="40147"/>
    <lineage>
        <taxon>Eukaryota</taxon>
        <taxon>Metazoa</taxon>
        <taxon>Chordata</taxon>
        <taxon>Craniata</taxon>
        <taxon>Vertebrata</taxon>
        <taxon>Euteleostomi</taxon>
        <taxon>Actinopterygii</taxon>
        <taxon>Chondrostei</taxon>
        <taxon>Acipenseriformes</taxon>
        <taxon>Acipenseridae</taxon>
        <taxon>Acipenser</taxon>
    </lineage>
</organism>
<keyword evidence="11 12" id="KW-0807">Transducer</keyword>
<accession>A0AAD8D2P2</accession>
<dbReference type="PRINTS" id="PR01157">
    <property type="entry name" value="P2YPURNOCPTR"/>
</dbReference>
<comment type="subcellular location">
    <subcellularLocation>
        <location evidence="1">Cell membrane</location>
        <topology evidence="1">Multi-pass membrane protein</topology>
    </subcellularLocation>
</comment>
<keyword evidence="8 13" id="KW-0472">Membrane</keyword>
<evidence type="ECO:0000256" key="10">
    <source>
        <dbReference type="ARBA" id="ARBA00023170"/>
    </source>
</evidence>
<dbReference type="PANTHER" id="PTHR24231:SF25">
    <property type="entry name" value="G-PROTEIN COUPLED RECEPTORS FAMILY 1 PROFILE DOMAIN-CONTAINING PROTEIN"/>
    <property type="match status" value="1"/>
</dbReference>
<feature type="transmembrane region" description="Helical" evidence="13">
    <location>
        <begin position="56"/>
        <end position="79"/>
    </location>
</feature>
<keyword evidence="4" id="KW-0391">Immunity</keyword>
<evidence type="ECO:0000313" key="15">
    <source>
        <dbReference type="EMBL" id="KAK1162494.1"/>
    </source>
</evidence>
<dbReference type="Pfam" id="PF00001">
    <property type="entry name" value="7tm_1"/>
    <property type="match status" value="1"/>
</dbReference>
<evidence type="ECO:0000259" key="14">
    <source>
        <dbReference type="PROSITE" id="PS50262"/>
    </source>
</evidence>
<feature type="transmembrane region" description="Helical" evidence="13">
    <location>
        <begin position="20"/>
        <end position="44"/>
    </location>
</feature>
<evidence type="ECO:0000256" key="3">
    <source>
        <dbReference type="ARBA" id="ARBA00022692"/>
    </source>
</evidence>
<dbReference type="PRINTS" id="PR00237">
    <property type="entry name" value="GPCRRHODOPSN"/>
</dbReference>
<protein>
    <recommendedName>
        <fullName evidence="14">G-protein coupled receptors family 1 profile domain-containing protein</fullName>
    </recommendedName>
</protein>
<dbReference type="Gene3D" id="1.20.1070.10">
    <property type="entry name" value="Rhodopsin 7-helix transmembrane proteins"/>
    <property type="match status" value="1"/>
</dbReference>
<gene>
    <name evidence="15" type="ORF">AOXY_G17367</name>
</gene>
<keyword evidence="2" id="KW-1003">Cell membrane</keyword>
<keyword evidence="16" id="KW-1185">Reference proteome</keyword>
<reference evidence="15" key="1">
    <citation type="submission" date="2022-02" db="EMBL/GenBank/DDBJ databases">
        <title>Atlantic sturgeon de novo genome assembly.</title>
        <authorList>
            <person name="Stock M."/>
            <person name="Klopp C."/>
            <person name="Guiguen Y."/>
            <person name="Cabau C."/>
            <person name="Parinello H."/>
            <person name="Santidrian Yebra-Pimentel E."/>
            <person name="Kuhl H."/>
            <person name="Dirks R.P."/>
            <person name="Guessner J."/>
            <person name="Wuertz S."/>
            <person name="Du K."/>
            <person name="Schartl M."/>
        </authorList>
    </citation>
    <scope>NUCLEOTIDE SEQUENCE</scope>
    <source>
        <strain evidence="15">STURGEONOMICS-FGT-2020</strain>
        <tissue evidence="15">Whole blood</tissue>
    </source>
</reference>
<dbReference type="GO" id="GO:0005886">
    <property type="term" value="C:plasma membrane"/>
    <property type="evidence" value="ECO:0007669"/>
    <property type="project" value="UniProtKB-SubCell"/>
</dbReference>
<evidence type="ECO:0000256" key="8">
    <source>
        <dbReference type="ARBA" id="ARBA00023136"/>
    </source>
</evidence>
<evidence type="ECO:0000256" key="9">
    <source>
        <dbReference type="ARBA" id="ARBA00023157"/>
    </source>
</evidence>
<keyword evidence="9" id="KW-1015">Disulfide bond</keyword>
<sequence length="310" mass="35488">MPNSTNVITSCSVSEDYKQILLPLTYSVVFVVGLLLNGVVLWMICCRTKTWSCSMIYLTNLAMADLLNVLSLPLLIVYYCMDDRWMFGAVACKLVRFFFYASLYASILFLTCISVHRFIGVCYPIRCVDYTTKKIAIVGSVIAWILVLVQVFPTLMFSNTGLINNRTVCYDLTEPHNLNQYFPYGMALNITGFLIPFAIISICYSSIIWTLSKSEESITVGNQIRRKSIRTIVVVCIIFAICYVPFHITRTIYLFVAVYMPLKDCSVLNFVMMSYKIWRPIVNFNTCINPVLFFLLTDRNRTRILAELGK</sequence>
<evidence type="ECO:0000313" key="16">
    <source>
        <dbReference type="Proteomes" id="UP001230051"/>
    </source>
</evidence>
<feature type="transmembrane region" description="Helical" evidence="13">
    <location>
        <begin position="99"/>
        <end position="123"/>
    </location>
</feature>
<proteinExistence type="inferred from homology"/>
<evidence type="ECO:0000256" key="5">
    <source>
        <dbReference type="ARBA" id="ARBA00022989"/>
    </source>
</evidence>
<dbReference type="GO" id="GO:0004930">
    <property type="term" value="F:G protein-coupled receptor activity"/>
    <property type="evidence" value="ECO:0007669"/>
    <property type="project" value="UniProtKB-KW"/>
</dbReference>
<feature type="transmembrane region" description="Helical" evidence="13">
    <location>
        <begin position="277"/>
        <end position="296"/>
    </location>
</feature>
<dbReference type="InterPro" id="IPR000276">
    <property type="entry name" value="GPCR_Rhodpsn"/>
</dbReference>
<evidence type="ECO:0000256" key="1">
    <source>
        <dbReference type="ARBA" id="ARBA00004651"/>
    </source>
</evidence>
<evidence type="ECO:0000256" key="11">
    <source>
        <dbReference type="ARBA" id="ARBA00023224"/>
    </source>
</evidence>
<evidence type="ECO:0000256" key="6">
    <source>
        <dbReference type="ARBA" id="ARBA00023040"/>
    </source>
</evidence>
<keyword evidence="6 12" id="KW-0297">G-protein coupled receptor</keyword>
<dbReference type="PROSITE" id="PS50262">
    <property type="entry name" value="G_PROTEIN_RECEP_F1_2"/>
    <property type="match status" value="1"/>
</dbReference>
<name>A0AAD8D2P2_ACIOX</name>
<dbReference type="PANTHER" id="PTHR24231">
    <property type="entry name" value="PURINOCEPTOR-RELATED G-PROTEIN COUPLED RECEPTOR"/>
    <property type="match status" value="1"/>
</dbReference>
<evidence type="ECO:0000256" key="7">
    <source>
        <dbReference type="ARBA" id="ARBA00023130"/>
    </source>
</evidence>
<dbReference type="SUPFAM" id="SSF81321">
    <property type="entry name" value="Family A G protein-coupled receptor-like"/>
    <property type="match status" value="1"/>
</dbReference>
<comment type="caution">
    <text evidence="15">The sequence shown here is derived from an EMBL/GenBank/DDBJ whole genome shotgun (WGS) entry which is preliminary data.</text>
</comment>
<keyword evidence="5 13" id="KW-1133">Transmembrane helix</keyword>
<dbReference type="InterPro" id="IPR017452">
    <property type="entry name" value="GPCR_Rhodpsn_7TM"/>
</dbReference>
<dbReference type="FunFam" id="1.20.1070.10:FF:000017">
    <property type="entry name" value="lysophosphatidic acid receptor 4"/>
    <property type="match status" value="1"/>
</dbReference>
<dbReference type="GO" id="GO:0002250">
    <property type="term" value="P:adaptive immune response"/>
    <property type="evidence" value="ECO:0007669"/>
    <property type="project" value="UniProtKB-KW"/>
</dbReference>
<feature type="transmembrane region" description="Helical" evidence="13">
    <location>
        <begin position="135"/>
        <end position="157"/>
    </location>
</feature>
<keyword evidence="3 12" id="KW-0812">Transmembrane</keyword>
<comment type="similarity">
    <text evidence="12">Belongs to the G-protein coupled receptor 1 family.</text>
</comment>
<dbReference type="PROSITE" id="PS00237">
    <property type="entry name" value="G_PROTEIN_RECEP_F1_1"/>
    <property type="match status" value="1"/>
</dbReference>
<evidence type="ECO:0000256" key="4">
    <source>
        <dbReference type="ARBA" id="ARBA00022859"/>
    </source>
</evidence>